<evidence type="ECO:0008006" key="3">
    <source>
        <dbReference type="Google" id="ProtNLM"/>
    </source>
</evidence>
<proteinExistence type="predicted"/>
<evidence type="ECO:0000313" key="2">
    <source>
        <dbReference type="Proteomes" id="UP000639973"/>
    </source>
</evidence>
<dbReference type="Proteomes" id="UP000639973">
    <property type="component" value="Unassembled WGS sequence"/>
</dbReference>
<gene>
    <name evidence="1" type="ORF">GCM10010840_08650</name>
</gene>
<reference evidence="2" key="1">
    <citation type="journal article" date="2019" name="Int. J. Syst. Evol. Microbiol.">
        <title>The Global Catalogue of Microorganisms (GCM) 10K type strain sequencing project: providing services to taxonomists for standard genome sequencing and annotation.</title>
        <authorList>
            <consortium name="The Broad Institute Genomics Platform"/>
            <consortium name="The Broad Institute Genome Sequencing Center for Infectious Disease"/>
            <person name="Wu L."/>
            <person name="Ma J."/>
        </authorList>
    </citation>
    <scope>NUCLEOTIDE SEQUENCE [LARGE SCALE GENOMIC DNA]</scope>
    <source>
        <strain evidence="2">JCM 15442</strain>
    </source>
</reference>
<comment type="caution">
    <text evidence="1">The sequence shown here is derived from an EMBL/GenBank/DDBJ whole genome shotgun (WGS) entry which is preliminary data.</text>
</comment>
<keyword evidence="2" id="KW-1185">Reference proteome</keyword>
<evidence type="ECO:0000313" key="1">
    <source>
        <dbReference type="EMBL" id="GGL72847.1"/>
    </source>
</evidence>
<organism evidence="1 2">
    <name type="scientific">Deinococcus aerolatus</name>
    <dbReference type="NCBI Taxonomy" id="522487"/>
    <lineage>
        <taxon>Bacteria</taxon>
        <taxon>Thermotogati</taxon>
        <taxon>Deinococcota</taxon>
        <taxon>Deinococci</taxon>
        <taxon>Deinococcales</taxon>
        <taxon>Deinococcaceae</taxon>
        <taxon>Deinococcus</taxon>
    </lineage>
</organism>
<name>A0ABQ2G3F5_9DEIO</name>
<dbReference type="EMBL" id="BMOL01000002">
    <property type="protein sequence ID" value="GGL72847.1"/>
    <property type="molecule type" value="Genomic_DNA"/>
</dbReference>
<protein>
    <recommendedName>
        <fullName evidence="3">Lipoprotein</fullName>
    </recommendedName>
</protein>
<sequence length="165" mass="16775">MPVAATALLSGCGIVSLPPVAIPDQTLSLPVSTSAQNAVIYDGDDAFDGATMPDVLSNVSLSGQALYSGAGNLRSVAIFLRSSLPSCDRVSGMSAQFCAPDGESAQRIGTLNLQNGKVTDLILSGQALDEAARAGHGYFGVQVLSGSSVLGDSLKLSQLKVSAKF</sequence>
<accession>A0ABQ2G3F5</accession>